<keyword evidence="3" id="KW-0804">Transcription</keyword>
<dbReference type="STRING" id="3641.A0A061DJK0"/>
<dbReference type="PROSITE" id="PS51294">
    <property type="entry name" value="HTH_MYB"/>
    <property type="match status" value="1"/>
</dbReference>
<evidence type="ECO:0000256" key="4">
    <source>
        <dbReference type="ARBA" id="ARBA00023242"/>
    </source>
</evidence>
<dbReference type="InterPro" id="IPR001005">
    <property type="entry name" value="SANT/Myb"/>
</dbReference>
<dbReference type="eggNOG" id="ENOG502RJE7">
    <property type="taxonomic scope" value="Eukaryota"/>
</dbReference>
<evidence type="ECO:0000313" key="7">
    <source>
        <dbReference type="EMBL" id="EOX92864.1"/>
    </source>
</evidence>
<keyword evidence="2" id="KW-0805">Transcription regulation</keyword>
<dbReference type="PANTHER" id="PTHR31314">
    <property type="entry name" value="MYB FAMILY TRANSCRIPTION FACTOR PHL7-LIKE"/>
    <property type="match status" value="1"/>
</dbReference>
<dbReference type="SMR" id="A0A061DJK0"/>
<dbReference type="Gramene" id="EOX92864">
    <property type="protein sequence ID" value="EOX92864"/>
    <property type="gene ID" value="TCM_001726"/>
</dbReference>
<dbReference type="Gene3D" id="1.10.10.60">
    <property type="entry name" value="Homeodomain-like"/>
    <property type="match status" value="1"/>
</dbReference>
<keyword evidence="4" id="KW-0539">Nucleus</keyword>
<sequence length="381" mass="42205">MANTVKNGSDIQAETSSLAGFQKLSSFDLNEEVIDCENDSDEINADNQTTSKGKERTCRVRQYVRSKMPRLRWTPDLHLSFVHAVERLGGQERATPKLVLQMMNVRGLSIAHVKSHLQMYRSKKLNESGQVISQTSRFLGTYKRFSPGGHFRIDNASPLPSSPVLLKQLYRPWESAAPCNNTLGIENEPTVVFFQSGNNELTSSHIFDLRKAIARSSRFLEDKRRPPGKMLANQGKLSRSCSDISCRWNWNGKANNSSNGEFQICSSPSFFNCSQQPLSHPVAGAKGAGGLPYDHINEETVKVEESSTGNGGRLSKEKYWSPKLDLSLHNSLDNGCGGLKDNDGRIQEIDTVLALSLSSSASTQQALSSSEQHKEMDHLNS</sequence>
<dbReference type="InParanoid" id="A0A061DJK0"/>
<reference evidence="7 8" key="1">
    <citation type="journal article" date="2013" name="Genome Biol.">
        <title>The genome sequence of the most widely cultivated cacao type and its use to identify candidate genes regulating pod color.</title>
        <authorList>
            <person name="Motamayor J.C."/>
            <person name="Mockaitis K."/>
            <person name="Schmutz J."/>
            <person name="Haiminen N."/>
            <person name="Iii D.L."/>
            <person name="Cornejo O."/>
            <person name="Findley S.D."/>
            <person name="Zheng P."/>
            <person name="Utro F."/>
            <person name="Royaert S."/>
            <person name="Saski C."/>
            <person name="Jenkins J."/>
            <person name="Podicheti R."/>
            <person name="Zhao M."/>
            <person name="Scheffler B.E."/>
            <person name="Stack J.C."/>
            <person name="Feltus F.A."/>
            <person name="Mustiga G.M."/>
            <person name="Amores F."/>
            <person name="Phillips W."/>
            <person name="Marelli J.P."/>
            <person name="May G.D."/>
            <person name="Shapiro H."/>
            <person name="Ma J."/>
            <person name="Bustamante C.D."/>
            <person name="Schnell R.J."/>
            <person name="Main D."/>
            <person name="Gilbert D."/>
            <person name="Parida L."/>
            <person name="Kuhn D.N."/>
        </authorList>
    </citation>
    <scope>NUCLEOTIDE SEQUENCE [LARGE SCALE GENOMIC DNA]</scope>
    <source>
        <strain evidence="8">cv. Matina 1-6</strain>
    </source>
</reference>
<protein>
    <submittedName>
        <fullName evidence="7">Myb-like HTH transcriptional regulator family protein</fullName>
    </submittedName>
</protein>
<dbReference type="InterPro" id="IPR006447">
    <property type="entry name" value="Myb_dom_plants"/>
</dbReference>
<evidence type="ECO:0000313" key="8">
    <source>
        <dbReference type="Proteomes" id="UP000026915"/>
    </source>
</evidence>
<dbReference type="Pfam" id="PF00249">
    <property type="entry name" value="Myb_DNA-binding"/>
    <property type="match status" value="1"/>
</dbReference>
<dbReference type="NCBIfam" id="TIGR01557">
    <property type="entry name" value="myb_SHAQKYF"/>
    <property type="match status" value="1"/>
</dbReference>
<feature type="compositionally biased region" description="Basic and acidic residues" evidence="5">
    <location>
        <begin position="371"/>
        <end position="381"/>
    </location>
</feature>
<dbReference type="InterPro" id="IPR017930">
    <property type="entry name" value="Myb_dom"/>
</dbReference>
<evidence type="ECO:0000256" key="1">
    <source>
        <dbReference type="ARBA" id="ARBA00004123"/>
    </source>
</evidence>
<dbReference type="FunFam" id="1.10.10.60:FF:000002">
    <property type="entry name" value="Myb family transcription factor"/>
    <property type="match status" value="1"/>
</dbReference>
<evidence type="ECO:0000256" key="5">
    <source>
        <dbReference type="SAM" id="MobiDB-lite"/>
    </source>
</evidence>
<dbReference type="AlphaFoldDB" id="A0A061DJK0"/>
<keyword evidence="8" id="KW-1185">Reference proteome</keyword>
<dbReference type="Proteomes" id="UP000026915">
    <property type="component" value="Chromosome 1"/>
</dbReference>
<feature type="region of interest" description="Disordered" evidence="5">
    <location>
        <begin position="360"/>
        <end position="381"/>
    </location>
</feature>
<name>A0A061DJK0_THECC</name>
<dbReference type="GO" id="GO:0003677">
    <property type="term" value="F:DNA binding"/>
    <property type="evidence" value="ECO:0007669"/>
    <property type="project" value="InterPro"/>
</dbReference>
<dbReference type="GO" id="GO:0005634">
    <property type="term" value="C:nucleus"/>
    <property type="evidence" value="ECO:0007669"/>
    <property type="project" value="UniProtKB-SubCell"/>
</dbReference>
<accession>A0A061DJK0</accession>
<evidence type="ECO:0000259" key="6">
    <source>
        <dbReference type="PROSITE" id="PS51294"/>
    </source>
</evidence>
<comment type="subcellular location">
    <subcellularLocation>
        <location evidence="1">Nucleus</location>
    </subcellularLocation>
</comment>
<dbReference type="SUPFAM" id="SSF46689">
    <property type="entry name" value="Homeodomain-like"/>
    <property type="match status" value="1"/>
</dbReference>
<evidence type="ECO:0000256" key="2">
    <source>
        <dbReference type="ARBA" id="ARBA00023015"/>
    </source>
</evidence>
<gene>
    <name evidence="7" type="ORF">TCM_001726</name>
</gene>
<organism evidence="7 8">
    <name type="scientific">Theobroma cacao</name>
    <name type="common">Cacao</name>
    <name type="synonym">Cocoa</name>
    <dbReference type="NCBI Taxonomy" id="3641"/>
    <lineage>
        <taxon>Eukaryota</taxon>
        <taxon>Viridiplantae</taxon>
        <taxon>Streptophyta</taxon>
        <taxon>Embryophyta</taxon>
        <taxon>Tracheophyta</taxon>
        <taxon>Spermatophyta</taxon>
        <taxon>Magnoliopsida</taxon>
        <taxon>eudicotyledons</taxon>
        <taxon>Gunneridae</taxon>
        <taxon>Pentapetalae</taxon>
        <taxon>rosids</taxon>
        <taxon>malvids</taxon>
        <taxon>Malvales</taxon>
        <taxon>Malvaceae</taxon>
        <taxon>Byttnerioideae</taxon>
        <taxon>Theobroma</taxon>
    </lineage>
</organism>
<dbReference type="PANTHER" id="PTHR31314:SF174">
    <property type="entry name" value="OS02G0241200 PROTEIN"/>
    <property type="match status" value="1"/>
</dbReference>
<dbReference type="HOGENOM" id="CLU_046492_1_0_1"/>
<dbReference type="InterPro" id="IPR009057">
    <property type="entry name" value="Homeodomain-like_sf"/>
</dbReference>
<evidence type="ECO:0000256" key="3">
    <source>
        <dbReference type="ARBA" id="ARBA00023163"/>
    </source>
</evidence>
<feature type="compositionally biased region" description="Low complexity" evidence="5">
    <location>
        <begin position="360"/>
        <end position="370"/>
    </location>
</feature>
<proteinExistence type="predicted"/>
<feature type="domain" description="HTH myb-type" evidence="6">
    <location>
        <begin position="65"/>
        <end position="125"/>
    </location>
</feature>
<dbReference type="EMBL" id="CM001879">
    <property type="protein sequence ID" value="EOX92864.1"/>
    <property type="molecule type" value="Genomic_DNA"/>
</dbReference>
<dbReference type="GO" id="GO:0003700">
    <property type="term" value="F:DNA-binding transcription factor activity"/>
    <property type="evidence" value="ECO:0007669"/>
    <property type="project" value="InterPro"/>
</dbReference>
<dbReference type="InterPro" id="IPR046955">
    <property type="entry name" value="PHR1-like"/>
</dbReference>